<organism evidence="8 9">
    <name type="scientific">Candidatus Curtissbacteria bacterium RIFCSPHIGHO2_01_FULL_41_11</name>
    <dbReference type="NCBI Taxonomy" id="1797711"/>
    <lineage>
        <taxon>Bacteria</taxon>
        <taxon>Candidatus Curtissiibacteriota</taxon>
    </lineage>
</organism>
<evidence type="ECO:0000256" key="5">
    <source>
        <dbReference type="ARBA" id="ARBA00023239"/>
    </source>
</evidence>
<comment type="subcellular location">
    <subcellularLocation>
        <location evidence="7">Cell membrane</location>
        <topology evidence="7">Single-pass membrane protein</topology>
    </subcellularLocation>
</comment>
<keyword evidence="4 7" id="KW-0472">Membrane</keyword>
<dbReference type="InterPro" id="IPR003770">
    <property type="entry name" value="MLTG-like"/>
</dbReference>
<gene>
    <name evidence="7" type="primary">mltG</name>
    <name evidence="8" type="ORF">A2870_00965</name>
</gene>
<evidence type="ECO:0000313" key="9">
    <source>
        <dbReference type="Proteomes" id="UP000179102"/>
    </source>
</evidence>
<name>A0A1F5G3N7_9BACT</name>
<comment type="catalytic activity">
    <reaction evidence="7">
        <text>a peptidoglycan chain = a peptidoglycan chain with N-acetyl-1,6-anhydromuramyl-[peptide] at the reducing end + a peptidoglycan chain with N-acetylglucosamine at the non-reducing end.</text>
        <dbReference type="EC" id="4.2.2.29"/>
    </reaction>
</comment>
<evidence type="ECO:0000256" key="4">
    <source>
        <dbReference type="ARBA" id="ARBA00023136"/>
    </source>
</evidence>
<dbReference type="EC" id="4.2.2.29" evidence="7"/>
<evidence type="ECO:0000256" key="7">
    <source>
        <dbReference type="HAMAP-Rule" id="MF_02065"/>
    </source>
</evidence>
<comment type="similarity">
    <text evidence="7">Belongs to the transglycosylase MltG family.</text>
</comment>
<dbReference type="Pfam" id="PF02618">
    <property type="entry name" value="YceG"/>
    <property type="match status" value="1"/>
</dbReference>
<protein>
    <recommendedName>
        <fullName evidence="7">Endolytic murein transglycosylase</fullName>
        <ecNumber evidence="7">4.2.2.29</ecNumber>
    </recommendedName>
    <alternativeName>
        <fullName evidence="7">Peptidoglycan lytic transglycosylase</fullName>
    </alternativeName>
    <alternativeName>
        <fullName evidence="7">Peptidoglycan polymerization terminase</fullName>
    </alternativeName>
</protein>
<evidence type="ECO:0000256" key="6">
    <source>
        <dbReference type="ARBA" id="ARBA00023316"/>
    </source>
</evidence>
<sequence>MNLSKFIFFAILFVVLILTPIALNLYYNRLLQPVSIDETPQIFVISPGQPVTQIAQNLKEADLVRNALAFRLYVAQSGIGKTIQAGDFRLSKNLSSREIAKELTHGAIDVWITFPEGVRVEEMADIIDKKLNSGNNEKYQFDKKEFIKSAKEGHMFPDTYLIAKDAVAQDIATRLETTFDEKVDKKTLLKGAKNNLTQEDVVILASLIEREAKSNEERPIIAGVLVNRLNAGIALQVDATVQYAKGYDSAKNSWWPSVTQGDYTAVKSLYNTYLHPDLPPKPISNPGLESIRAAAEPADTPYMFYLHDTEGKIHYAKTADEHAQNIKDFL</sequence>
<feature type="transmembrane region" description="Helical" evidence="7">
    <location>
        <begin position="6"/>
        <end position="27"/>
    </location>
</feature>
<feature type="site" description="Important for catalytic activity" evidence="7">
    <location>
        <position position="211"/>
    </location>
</feature>
<dbReference type="NCBIfam" id="TIGR00247">
    <property type="entry name" value="endolytic transglycosylase MltG"/>
    <property type="match status" value="1"/>
</dbReference>
<dbReference type="HAMAP" id="MF_02065">
    <property type="entry name" value="MltG"/>
    <property type="match status" value="1"/>
</dbReference>
<evidence type="ECO:0000256" key="3">
    <source>
        <dbReference type="ARBA" id="ARBA00022989"/>
    </source>
</evidence>
<dbReference type="STRING" id="1797711.A2870_00965"/>
<dbReference type="AlphaFoldDB" id="A0A1F5G3N7"/>
<dbReference type="PANTHER" id="PTHR30518">
    <property type="entry name" value="ENDOLYTIC MUREIN TRANSGLYCOSYLASE"/>
    <property type="match status" value="1"/>
</dbReference>
<keyword evidence="2 7" id="KW-0812">Transmembrane</keyword>
<keyword evidence="1 7" id="KW-1003">Cell membrane</keyword>
<dbReference type="Proteomes" id="UP000179102">
    <property type="component" value="Unassembled WGS sequence"/>
</dbReference>
<accession>A0A1F5G3N7</accession>
<comment type="function">
    <text evidence="7">Functions as a peptidoglycan terminase that cleaves nascent peptidoglycan strands endolytically to terminate their elongation.</text>
</comment>
<dbReference type="PANTHER" id="PTHR30518:SF2">
    <property type="entry name" value="ENDOLYTIC MUREIN TRANSGLYCOSYLASE"/>
    <property type="match status" value="1"/>
</dbReference>
<keyword evidence="6 7" id="KW-0961">Cell wall biogenesis/degradation</keyword>
<keyword evidence="5 7" id="KW-0456">Lyase</keyword>
<reference evidence="8 9" key="1">
    <citation type="journal article" date="2016" name="Nat. Commun.">
        <title>Thousands of microbial genomes shed light on interconnected biogeochemical processes in an aquifer system.</title>
        <authorList>
            <person name="Anantharaman K."/>
            <person name="Brown C.T."/>
            <person name="Hug L.A."/>
            <person name="Sharon I."/>
            <person name="Castelle C.J."/>
            <person name="Probst A.J."/>
            <person name="Thomas B.C."/>
            <person name="Singh A."/>
            <person name="Wilkins M.J."/>
            <person name="Karaoz U."/>
            <person name="Brodie E.L."/>
            <person name="Williams K.H."/>
            <person name="Hubbard S.S."/>
            <person name="Banfield J.F."/>
        </authorList>
    </citation>
    <scope>NUCLEOTIDE SEQUENCE [LARGE SCALE GENOMIC DNA]</scope>
</reference>
<dbReference type="GO" id="GO:0005886">
    <property type="term" value="C:plasma membrane"/>
    <property type="evidence" value="ECO:0007669"/>
    <property type="project" value="UniProtKB-SubCell"/>
</dbReference>
<dbReference type="GO" id="GO:0009252">
    <property type="term" value="P:peptidoglycan biosynthetic process"/>
    <property type="evidence" value="ECO:0007669"/>
    <property type="project" value="UniProtKB-UniRule"/>
</dbReference>
<dbReference type="EMBL" id="MFAZ01000043">
    <property type="protein sequence ID" value="OGD86425.1"/>
    <property type="molecule type" value="Genomic_DNA"/>
</dbReference>
<dbReference type="GO" id="GO:0071555">
    <property type="term" value="P:cell wall organization"/>
    <property type="evidence" value="ECO:0007669"/>
    <property type="project" value="UniProtKB-KW"/>
</dbReference>
<dbReference type="Gene3D" id="3.30.1490.480">
    <property type="entry name" value="Endolytic murein transglycosylase"/>
    <property type="match status" value="1"/>
</dbReference>
<proteinExistence type="inferred from homology"/>
<comment type="caution">
    <text evidence="8">The sequence shown here is derived from an EMBL/GenBank/DDBJ whole genome shotgun (WGS) entry which is preliminary data.</text>
</comment>
<keyword evidence="3 7" id="KW-1133">Transmembrane helix</keyword>
<evidence type="ECO:0000313" key="8">
    <source>
        <dbReference type="EMBL" id="OGD86425.1"/>
    </source>
</evidence>
<dbReference type="GO" id="GO:0008932">
    <property type="term" value="F:lytic endotransglycosylase activity"/>
    <property type="evidence" value="ECO:0007669"/>
    <property type="project" value="UniProtKB-UniRule"/>
</dbReference>
<evidence type="ECO:0000256" key="1">
    <source>
        <dbReference type="ARBA" id="ARBA00022475"/>
    </source>
</evidence>
<evidence type="ECO:0000256" key="2">
    <source>
        <dbReference type="ARBA" id="ARBA00022692"/>
    </source>
</evidence>